<dbReference type="EMBL" id="RHFK02000003">
    <property type="protein sequence ID" value="TWW78564.1"/>
    <property type="molecule type" value="Genomic_DNA"/>
</dbReference>
<comment type="caution">
    <text evidence="6">The sequence shown here is derived from an EMBL/GenBank/DDBJ whole genome shotgun (WGS) entry which is preliminary data.</text>
</comment>
<name>A0A5C6PFJ4_9TELE</name>
<dbReference type="PANTHER" id="PTHR21553:SF24">
    <property type="entry name" value="(E2-INDEPENDENT) E3 UBIQUITIN-CONJUGATING ENZYME FATS"/>
    <property type="match status" value="1"/>
</dbReference>
<sequence length="473" mass="52579">MQIGDAPETFRAAAVPEVVGEGPNETFRSICPAAREVQPSWESIHPDTACEGVTYSSTTTSSMSRVSNPQPDDGAALRDGEKGGRAERHGLMDAEGDGKPGVHVRSFVDRSSQRSHWSCVHIEVPLMFNSATLFLDKSLLISIIELEDRTVGEPALFRSTLFIRLGASPRNQPTKRGQGRGGQAASPGHQSGGCAVQQAVPACYGTGGAADSDPQLHGNPLGLLSFRRPEPSNTQTGWLKENADEFRHKPLTSNLDPAQSLMWRKQAAREKMEDLHDCRREPQECATLENTCCGHGSLTGKTKYEGLSLKVGKQIPLVSVALTFIPTKASLPVWLLLPLQEALELFRPDFISRSQGRVRKMEQRALRRRALRGTKPDSVHADLEKTCRQRRKCTTPDPLSDNLFKPRERSISGREMQLRSRRIYNKLPEVTKKKEDEKKRAVSQTNRRRVQVFKKVDLQHISLANPRSKQELS</sequence>
<dbReference type="GO" id="GO:0005829">
    <property type="term" value="C:cytosol"/>
    <property type="evidence" value="ECO:0007669"/>
    <property type="project" value="TreeGrafter"/>
</dbReference>
<dbReference type="InterPro" id="IPR029299">
    <property type="entry name" value="ALMS_motif"/>
</dbReference>
<dbReference type="PANTHER" id="PTHR21553">
    <property type="entry name" value="ALMS1-RELATED"/>
    <property type="match status" value="1"/>
</dbReference>
<keyword evidence="2" id="KW-0963">Cytoplasm</keyword>
<evidence type="ECO:0000313" key="7">
    <source>
        <dbReference type="Proteomes" id="UP000324091"/>
    </source>
</evidence>
<evidence type="ECO:0000259" key="5">
    <source>
        <dbReference type="Pfam" id="PF15309"/>
    </source>
</evidence>
<evidence type="ECO:0000256" key="4">
    <source>
        <dbReference type="SAM" id="MobiDB-lite"/>
    </source>
</evidence>
<feature type="region of interest" description="Disordered" evidence="4">
    <location>
        <begin position="168"/>
        <end position="192"/>
    </location>
</feature>
<feature type="region of interest" description="Disordered" evidence="4">
    <location>
        <begin position="55"/>
        <end position="99"/>
    </location>
</feature>
<protein>
    <recommendedName>
        <fullName evidence="5">ALMS motif domain-containing protein</fullName>
    </recommendedName>
</protein>
<keyword evidence="7" id="KW-1185">Reference proteome</keyword>
<feature type="compositionally biased region" description="Low complexity" evidence="4">
    <location>
        <begin position="55"/>
        <end position="67"/>
    </location>
</feature>
<dbReference type="AlphaFoldDB" id="A0A5C6PFJ4"/>
<dbReference type="Proteomes" id="UP000324091">
    <property type="component" value="Chromosome 11"/>
</dbReference>
<dbReference type="GO" id="GO:0046599">
    <property type="term" value="P:regulation of centriole replication"/>
    <property type="evidence" value="ECO:0007669"/>
    <property type="project" value="TreeGrafter"/>
</dbReference>
<evidence type="ECO:0000256" key="1">
    <source>
        <dbReference type="ARBA" id="ARBA00004300"/>
    </source>
</evidence>
<dbReference type="GO" id="GO:0005814">
    <property type="term" value="C:centriole"/>
    <property type="evidence" value="ECO:0007669"/>
    <property type="project" value="TreeGrafter"/>
</dbReference>
<dbReference type="Pfam" id="PF15309">
    <property type="entry name" value="ALMS_motif"/>
    <property type="match status" value="1"/>
</dbReference>
<dbReference type="GO" id="GO:0005813">
    <property type="term" value="C:centrosome"/>
    <property type="evidence" value="ECO:0007669"/>
    <property type="project" value="UniProtKB-SubCell"/>
</dbReference>
<evidence type="ECO:0000256" key="3">
    <source>
        <dbReference type="ARBA" id="ARBA00023212"/>
    </source>
</evidence>
<gene>
    <name evidence="6" type="ORF">D4764_11G0006850</name>
</gene>
<evidence type="ECO:0000313" key="6">
    <source>
        <dbReference type="EMBL" id="TWW78564.1"/>
    </source>
</evidence>
<proteinExistence type="predicted"/>
<evidence type="ECO:0000256" key="2">
    <source>
        <dbReference type="ARBA" id="ARBA00022490"/>
    </source>
</evidence>
<feature type="compositionally biased region" description="Basic and acidic residues" evidence="4">
    <location>
        <begin position="75"/>
        <end position="99"/>
    </location>
</feature>
<organism evidence="6 7">
    <name type="scientific">Takifugu flavidus</name>
    <name type="common">sansaifugu</name>
    <dbReference type="NCBI Taxonomy" id="433684"/>
    <lineage>
        <taxon>Eukaryota</taxon>
        <taxon>Metazoa</taxon>
        <taxon>Chordata</taxon>
        <taxon>Craniata</taxon>
        <taxon>Vertebrata</taxon>
        <taxon>Euteleostomi</taxon>
        <taxon>Actinopterygii</taxon>
        <taxon>Neopterygii</taxon>
        <taxon>Teleostei</taxon>
        <taxon>Neoteleostei</taxon>
        <taxon>Acanthomorphata</taxon>
        <taxon>Eupercaria</taxon>
        <taxon>Tetraodontiformes</taxon>
        <taxon>Tetradontoidea</taxon>
        <taxon>Tetraodontidae</taxon>
        <taxon>Takifugu</taxon>
    </lineage>
</organism>
<keyword evidence="3" id="KW-0206">Cytoskeleton</keyword>
<reference evidence="6 7" key="1">
    <citation type="submission" date="2019-04" db="EMBL/GenBank/DDBJ databases">
        <title>Chromosome genome assembly for Takifugu flavidus.</title>
        <authorList>
            <person name="Xiao S."/>
        </authorList>
    </citation>
    <scope>NUCLEOTIDE SEQUENCE [LARGE SCALE GENOMIC DNA]</scope>
    <source>
        <strain evidence="6">HTHZ2018</strain>
        <tissue evidence="6">Muscle</tissue>
    </source>
</reference>
<feature type="domain" description="ALMS motif" evidence="5">
    <location>
        <begin position="337"/>
        <end position="455"/>
    </location>
</feature>
<dbReference type="GO" id="GO:0008017">
    <property type="term" value="F:microtubule binding"/>
    <property type="evidence" value="ECO:0007669"/>
    <property type="project" value="TreeGrafter"/>
</dbReference>
<accession>A0A5C6PFJ4</accession>
<comment type="subcellular location">
    <subcellularLocation>
        <location evidence="1">Cytoplasm</location>
        <location evidence="1">Cytoskeleton</location>
        <location evidence="1">Microtubule organizing center</location>
        <location evidence="1">Centrosome</location>
    </subcellularLocation>
</comment>